<evidence type="ECO:0000313" key="2">
    <source>
        <dbReference type="EMBL" id="GBB84963.1"/>
    </source>
</evidence>
<keyword evidence="1" id="KW-1133">Transmembrane helix</keyword>
<keyword evidence="4" id="KW-1185">Reference proteome</keyword>
<evidence type="ECO:0000313" key="4">
    <source>
        <dbReference type="Proteomes" id="UP000247702"/>
    </source>
</evidence>
<accession>A0A2Z6Q4B9</accession>
<evidence type="ECO:0000313" key="3">
    <source>
        <dbReference type="EMBL" id="GES95984.1"/>
    </source>
</evidence>
<dbReference type="Proteomes" id="UP000247702">
    <property type="component" value="Unassembled WGS sequence"/>
</dbReference>
<dbReference type="InterPro" id="IPR012444">
    <property type="entry name" value="DUF1647"/>
</dbReference>
<name>A0A2Z6Q4B9_9GLOM</name>
<proteinExistence type="predicted"/>
<dbReference type="EMBL" id="BEXD01000175">
    <property type="protein sequence ID" value="GBB84963.1"/>
    <property type="molecule type" value="Genomic_DNA"/>
</dbReference>
<organism evidence="2 4">
    <name type="scientific">Rhizophagus clarus</name>
    <dbReference type="NCBI Taxonomy" id="94130"/>
    <lineage>
        <taxon>Eukaryota</taxon>
        <taxon>Fungi</taxon>
        <taxon>Fungi incertae sedis</taxon>
        <taxon>Mucoromycota</taxon>
        <taxon>Glomeromycotina</taxon>
        <taxon>Glomeromycetes</taxon>
        <taxon>Glomerales</taxon>
        <taxon>Glomeraceae</taxon>
        <taxon>Rhizophagus</taxon>
    </lineage>
</organism>
<sequence>MDGGGRKKVIKLLQTVFLMFFIIILLTSIQAQTRNIIISDSQEMIAKSSYIDNETVDKDESINSLNTLLTSNNHEVEFSKEKEYTITIVTGASANHFCPIRAFIYNLKGTLQGLNIRVIVYDLGLTKVQRVEMKSLRSKGFFDELRIFKFAKYPSFWNISNARGEYAWKPAIIAEVSRDYPGEIISWLDSGTLPERRYFEELPTLLKAFDGFLSPRSGGFMKNWTHPGVYEYYNDDASRYDDLPNCNGASVAFDTKMTQHIINDWYTCALDKNCIAPIGSSRQNHRQDQAILTYLAAREERFCNIEKESFWIYSHQDSNCGTIIRFYEKLYNINQ</sequence>
<dbReference type="AlphaFoldDB" id="A0A2Z6Q4B9"/>
<gene>
    <name evidence="3" type="ORF">RCL2_002263300</name>
    <name evidence="2" type="ORF">RclHR1_11550005</name>
</gene>
<dbReference type="Pfam" id="PF07801">
    <property type="entry name" value="DUF1647"/>
    <property type="match status" value="1"/>
</dbReference>
<comment type="caution">
    <text evidence="2">The sequence shown here is derived from an EMBL/GenBank/DDBJ whole genome shotgun (WGS) entry which is preliminary data.</text>
</comment>
<dbReference type="PANTHER" id="PTHR31389">
    <property type="entry name" value="LD39211P"/>
    <property type="match status" value="1"/>
</dbReference>
<keyword evidence="1" id="KW-0472">Membrane</keyword>
<dbReference type="STRING" id="94130.A0A2Z6Q4B9"/>
<feature type="transmembrane region" description="Helical" evidence="1">
    <location>
        <begin position="12"/>
        <end position="31"/>
    </location>
</feature>
<dbReference type="PANTHER" id="PTHR31389:SF4">
    <property type="entry name" value="LD39211P"/>
    <property type="match status" value="1"/>
</dbReference>
<evidence type="ECO:0000256" key="1">
    <source>
        <dbReference type="SAM" id="Phobius"/>
    </source>
</evidence>
<dbReference type="OrthoDB" id="5954868at2759"/>
<reference evidence="2 4" key="1">
    <citation type="submission" date="2017-11" db="EMBL/GenBank/DDBJ databases">
        <title>The genome of Rhizophagus clarus HR1 reveals common genetic basis of auxotrophy among arbuscular mycorrhizal fungi.</title>
        <authorList>
            <person name="Kobayashi Y."/>
        </authorList>
    </citation>
    <scope>NUCLEOTIDE SEQUENCE [LARGE SCALE GENOMIC DNA]</scope>
    <source>
        <strain evidence="2 4">HR1</strain>
    </source>
</reference>
<reference evidence="3" key="2">
    <citation type="submission" date="2019-10" db="EMBL/GenBank/DDBJ databases">
        <title>Conservation and host-specific expression of non-tandemly repeated heterogenous ribosome RNA gene in arbuscular mycorrhizal fungi.</title>
        <authorList>
            <person name="Maeda T."/>
            <person name="Kobayashi Y."/>
            <person name="Nakagawa T."/>
            <person name="Ezawa T."/>
            <person name="Yamaguchi K."/>
            <person name="Bino T."/>
            <person name="Nishimoto Y."/>
            <person name="Shigenobu S."/>
            <person name="Kawaguchi M."/>
        </authorList>
    </citation>
    <scope>NUCLEOTIDE SEQUENCE</scope>
    <source>
        <strain evidence="3">HR1</strain>
    </source>
</reference>
<protein>
    <submittedName>
        <fullName evidence="3">DUF1647 domain-containing protein</fullName>
    </submittedName>
</protein>
<dbReference type="Proteomes" id="UP000615446">
    <property type="component" value="Unassembled WGS sequence"/>
</dbReference>
<keyword evidence="1" id="KW-0812">Transmembrane</keyword>
<dbReference type="EMBL" id="BLAL01000246">
    <property type="protein sequence ID" value="GES95984.1"/>
    <property type="molecule type" value="Genomic_DNA"/>
</dbReference>